<accession>A0A1L3JAU7</accession>
<dbReference type="GO" id="GO:0005829">
    <property type="term" value="C:cytosol"/>
    <property type="evidence" value="ECO:0007669"/>
    <property type="project" value="TreeGrafter"/>
</dbReference>
<dbReference type="Pfam" id="PF13419">
    <property type="entry name" value="HAD_2"/>
    <property type="match status" value="1"/>
</dbReference>
<comment type="similarity">
    <text evidence="3">Belongs to the HAD-like hydrolase superfamily. CbbY/CbbZ/Gph/YieH family.</text>
</comment>
<comment type="pathway">
    <text evidence="2">Organic acid metabolism; glycolate biosynthesis; glycolate from 2-phosphoglycolate: step 1/1.</text>
</comment>
<dbReference type="SUPFAM" id="SSF56784">
    <property type="entry name" value="HAD-like"/>
    <property type="match status" value="1"/>
</dbReference>
<dbReference type="SFLD" id="SFLDG01129">
    <property type="entry name" value="C1.5:_HAD__Beta-PGM__Phosphata"/>
    <property type="match status" value="1"/>
</dbReference>
<dbReference type="KEGG" id="sphl:LPB140_04925"/>
<dbReference type="InterPro" id="IPR023214">
    <property type="entry name" value="HAD_sf"/>
</dbReference>
<dbReference type="InterPro" id="IPR041492">
    <property type="entry name" value="HAD_2"/>
</dbReference>
<dbReference type="EC" id="3.1.3.18" evidence="4"/>
<gene>
    <name evidence="5" type="ORF">LPB140_04925</name>
</gene>
<protein>
    <recommendedName>
        <fullName evidence="4">phosphoglycolate phosphatase</fullName>
        <ecNumber evidence="4">3.1.3.18</ecNumber>
    </recommendedName>
</protein>
<dbReference type="InterPro" id="IPR023198">
    <property type="entry name" value="PGP-like_dom2"/>
</dbReference>
<sequence length="230" mass="24748">MTNFPYKIIGFDLDGTLLDTSPELTASVNYTLAKAGRPALTMAEVKPMVGLGAKHMLTVGLEKSGGVDDMLIDEYLPILLDHYGENLGSGSPPFDGLDRFMDRCDEMGIIMAVVTNKYERFAVKLLNEIGMIDRFACIIGGDTMGKGMSKPHRAPIDEMISRCGGTVGETPAAFIGDSIYDVMAAHNAGIPAVAVSFGFLHQPVESLGADAIIDHYDELFDTLRAIAARI</sequence>
<dbReference type="OrthoDB" id="9793014at2"/>
<keyword evidence="6" id="KW-1185">Reference proteome</keyword>
<comment type="catalytic activity">
    <reaction evidence="1">
        <text>2-phosphoglycolate + H2O = glycolate + phosphate</text>
        <dbReference type="Rhea" id="RHEA:14369"/>
        <dbReference type="ChEBI" id="CHEBI:15377"/>
        <dbReference type="ChEBI" id="CHEBI:29805"/>
        <dbReference type="ChEBI" id="CHEBI:43474"/>
        <dbReference type="ChEBI" id="CHEBI:58033"/>
        <dbReference type="EC" id="3.1.3.18"/>
    </reaction>
</comment>
<dbReference type="GO" id="GO:0008967">
    <property type="term" value="F:phosphoglycolate phosphatase activity"/>
    <property type="evidence" value="ECO:0007669"/>
    <property type="project" value="UniProtKB-EC"/>
</dbReference>
<evidence type="ECO:0000313" key="6">
    <source>
        <dbReference type="Proteomes" id="UP000242561"/>
    </source>
</evidence>
<dbReference type="Gene3D" id="1.10.150.240">
    <property type="entry name" value="Putative phosphatase, domain 2"/>
    <property type="match status" value="1"/>
</dbReference>
<dbReference type="PANTHER" id="PTHR43434:SF1">
    <property type="entry name" value="PHOSPHOGLYCOLATE PHOSPHATASE"/>
    <property type="match status" value="1"/>
</dbReference>
<dbReference type="Proteomes" id="UP000242561">
    <property type="component" value="Chromosome"/>
</dbReference>
<dbReference type="PANTHER" id="PTHR43434">
    <property type="entry name" value="PHOSPHOGLYCOLATE PHOSPHATASE"/>
    <property type="match status" value="1"/>
</dbReference>
<evidence type="ECO:0000256" key="1">
    <source>
        <dbReference type="ARBA" id="ARBA00000830"/>
    </source>
</evidence>
<reference evidence="5 6" key="1">
    <citation type="submission" date="2016-11" db="EMBL/GenBank/DDBJ databases">
        <title>Sphingorhabdus sp. LPB0140, isolated from marine environment.</title>
        <authorList>
            <person name="Kim E."/>
            <person name="Yi H."/>
        </authorList>
    </citation>
    <scope>NUCLEOTIDE SEQUENCE [LARGE SCALE GENOMIC DNA]</scope>
    <source>
        <strain evidence="5 6">LPB0140</strain>
    </source>
</reference>
<proteinExistence type="inferred from homology"/>
<dbReference type="STRING" id="1913578.LPB140_04925"/>
<evidence type="ECO:0000256" key="4">
    <source>
        <dbReference type="ARBA" id="ARBA00013078"/>
    </source>
</evidence>
<dbReference type="Gene3D" id="3.40.50.1000">
    <property type="entry name" value="HAD superfamily/HAD-like"/>
    <property type="match status" value="1"/>
</dbReference>
<dbReference type="AlphaFoldDB" id="A0A1L3JAU7"/>
<dbReference type="InterPro" id="IPR036412">
    <property type="entry name" value="HAD-like_sf"/>
</dbReference>
<dbReference type="InterPro" id="IPR050155">
    <property type="entry name" value="HAD-like_hydrolase_sf"/>
</dbReference>
<evidence type="ECO:0000313" key="5">
    <source>
        <dbReference type="EMBL" id="APG62252.1"/>
    </source>
</evidence>
<name>A0A1L3JAU7_9SPHN</name>
<dbReference type="EMBL" id="CP018154">
    <property type="protein sequence ID" value="APG62252.1"/>
    <property type="molecule type" value="Genomic_DNA"/>
</dbReference>
<dbReference type="RefSeq" id="WP_072558903.1">
    <property type="nucleotide sequence ID" value="NZ_CP018154.1"/>
</dbReference>
<evidence type="ECO:0000256" key="2">
    <source>
        <dbReference type="ARBA" id="ARBA00004818"/>
    </source>
</evidence>
<dbReference type="GO" id="GO:0006281">
    <property type="term" value="P:DNA repair"/>
    <property type="evidence" value="ECO:0007669"/>
    <property type="project" value="TreeGrafter"/>
</dbReference>
<organism evidence="5 6">
    <name type="scientific">Sphingorhabdus lutea</name>
    <dbReference type="NCBI Taxonomy" id="1913578"/>
    <lineage>
        <taxon>Bacteria</taxon>
        <taxon>Pseudomonadati</taxon>
        <taxon>Pseudomonadota</taxon>
        <taxon>Alphaproteobacteria</taxon>
        <taxon>Sphingomonadales</taxon>
        <taxon>Sphingomonadaceae</taxon>
        <taxon>Sphingorhabdus</taxon>
    </lineage>
</organism>
<dbReference type="SFLD" id="SFLDS00003">
    <property type="entry name" value="Haloacid_Dehalogenase"/>
    <property type="match status" value="1"/>
</dbReference>
<evidence type="ECO:0000256" key="3">
    <source>
        <dbReference type="ARBA" id="ARBA00006171"/>
    </source>
</evidence>